<evidence type="ECO:0000313" key="2">
    <source>
        <dbReference type="Proteomes" id="UP000637980"/>
    </source>
</evidence>
<comment type="caution">
    <text evidence="1">The sequence shown here is derived from an EMBL/GenBank/DDBJ whole genome shotgun (WGS) entry which is preliminary data.</text>
</comment>
<dbReference type="Proteomes" id="UP000637980">
    <property type="component" value="Unassembled WGS sequence"/>
</dbReference>
<sequence length="58" mass="6326">MDSIKDAKVASSRIMRVPANNVKLASDYMSSAKKKWGRAANAVPHAIFYSVMNTNAVL</sequence>
<gene>
    <name evidence="1" type="ORF">GCM10007094_06680</name>
</gene>
<organism evidence="1 2">
    <name type="scientific">Pseudovibrio japonicus</name>
    <dbReference type="NCBI Taxonomy" id="366534"/>
    <lineage>
        <taxon>Bacteria</taxon>
        <taxon>Pseudomonadati</taxon>
        <taxon>Pseudomonadota</taxon>
        <taxon>Alphaproteobacteria</taxon>
        <taxon>Hyphomicrobiales</taxon>
        <taxon>Stappiaceae</taxon>
        <taxon>Pseudovibrio</taxon>
    </lineage>
</organism>
<protein>
    <submittedName>
        <fullName evidence="1">Uncharacterized protein</fullName>
    </submittedName>
</protein>
<reference evidence="2" key="1">
    <citation type="journal article" date="2019" name="Int. J. Syst. Evol. Microbiol.">
        <title>The Global Catalogue of Microorganisms (GCM) 10K type strain sequencing project: providing services to taxonomists for standard genome sequencing and annotation.</title>
        <authorList>
            <consortium name="The Broad Institute Genomics Platform"/>
            <consortium name="The Broad Institute Genome Sequencing Center for Infectious Disease"/>
            <person name="Wu L."/>
            <person name="Ma J."/>
        </authorList>
    </citation>
    <scope>NUCLEOTIDE SEQUENCE [LARGE SCALE GENOMIC DNA]</scope>
    <source>
        <strain evidence="2">KCTC 12861</strain>
    </source>
</reference>
<accession>A0ABQ3DZG4</accession>
<name>A0ABQ3DZG4_9HYPH</name>
<dbReference type="EMBL" id="BMXE01000001">
    <property type="protein sequence ID" value="GHB21271.1"/>
    <property type="molecule type" value="Genomic_DNA"/>
</dbReference>
<evidence type="ECO:0000313" key="1">
    <source>
        <dbReference type="EMBL" id="GHB21271.1"/>
    </source>
</evidence>
<keyword evidence="2" id="KW-1185">Reference proteome</keyword>
<proteinExistence type="predicted"/>